<name>A0ABZ0PLJ0_9PROT</name>
<keyword evidence="4" id="KW-1185">Reference proteome</keyword>
<proteinExistence type="predicted"/>
<evidence type="ECO:0000256" key="2">
    <source>
        <dbReference type="SAM" id="SignalP"/>
    </source>
</evidence>
<feature type="chain" id="PRO_5046606014" evidence="2">
    <location>
        <begin position="21"/>
        <end position="95"/>
    </location>
</feature>
<organism evidence="3 4">
    <name type="scientific">Sediminicoccus rosea</name>
    <dbReference type="NCBI Taxonomy" id="1225128"/>
    <lineage>
        <taxon>Bacteria</taxon>
        <taxon>Pseudomonadati</taxon>
        <taxon>Pseudomonadota</taxon>
        <taxon>Alphaproteobacteria</taxon>
        <taxon>Acetobacterales</taxon>
        <taxon>Roseomonadaceae</taxon>
        <taxon>Sediminicoccus</taxon>
    </lineage>
</organism>
<evidence type="ECO:0000313" key="3">
    <source>
        <dbReference type="EMBL" id="WPB86507.1"/>
    </source>
</evidence>
<dbReference type="RefSeq" id="WP_318650480.1">
    <property type="nucleotide sequence ID" value="NZ_CP137852.1"/>
</dbReference>
<dbReference type="EMBL" id="CP137852">
    <property type="protein sequence ID" value="WPB86507.1"/>
    <property type="molecule type" value="Genomic_DNA"/>
</dbReference>
<evidence type="ECO:0000313" key="4">
    <source>
        <dbReference type="Proteomes" id="UP001305521"/>
    </source>
</evidence>
<keyword evidence="1" id="KW-0812">Transmembrane</keyword>
<feature type="transmembrane region" description="Helical" evidence="1">
    <location>
        <begin position="44"/>
        <end position="64"/>
    </location>
</feature>
<sequence>MITYLLPALLAAALAFFALANPHPVAVTIWPEGWVLEIPLWQAILAPCLVTFLAGAVTVWLAHLPARRSAAQLRQAAALLDAELASRDPRPAKPR</sequence>
<protein>
    <submittedName>
        <fullName evidence="3">LapA family protein</fullName>
    </submittedName>
</protein>
<reference evidence="3 4" key="1">
    <citation type="submission" date="2023-11" db="EMBL/GenBank/DDBJ databases">
        <title>Arctic aerobic anoxygenic photoheterotroph Sediminicoccus rosea KRV36 adapts its photosynthesis to long days of polar summer.</title>
        <authorList>
            <person name="Tomasch J."/>
            <person name="Kopejtka K."/>
            <person name="Bily T."/>
            <person name="Gardiner A.T."/>
            <person name="Gardian Z."/>
            <person name="Shivaramu S."/>
            <person name="Koblizek M."/>
            <person name="Engelhardt F."/>
            <person name="Kaftan D."/>
        </authorList>
    </citation>
    <scope>NUCLEOTIDE SEQUENCE [LARGE SCALE GENOMIC DNA]</scope>
    <source>
        <strain evidence="3 4">R-30</strain>
    </source>
</reference>
<keyword evidence="2" id="KW-0732">Signal</keyword>
<dbReference type="Proteomes" id="UP001305521">
    <property type="component" value="Chromosome"/>
</dbReference>
<feature type="signal peptide" evidence="2">
    <location>
        <begin position="1"/>
        <end position="20"/>
    </location>
</feature>
<gene>
    <name evidence="3" type="ORF">R9Z33_06430</name>
</gene>
<evidence type="ECO:0000256" key="1">
    <source>
        <dbReference type="SAM" id="Phobius"/>
    </source>
</evidence>
<keyword evidence="1" id="KW-0472">Membrane</keyword>
<accession>A0ABZ0PLJ0</accession>
<keyword evidence="1" id="KW-1133">Transmembrane helix</keyword>